<dbReference type="CDD" id="cd11071">
    <property type="entry name" value="CYP74"/>
    <property type="match status" value="1"/>
</dbReference>
<evidence type="ECO:0000256" key="3">
    <source>
        <dbReference type="ARBA" id="ARBA00022723"/>
    </source>
</evidence>
<proteinExistence type="inferred from homology"/>
<dbReference type="InterPro" id="IPR036396">
    <property type="entry name" value="Cyt_P450_sf"/>
</dbReference>
<protein>
    <submittedName>
        <fullName evidence="11">Uncharacterized protein CYP74L1</fullName>
    </submittedName>
</protein>
<comment type="cofactor">
    <cofactor evidence="10">
        <name>heme</name>
        <dbReference type="ChEBI" id="CHEBI:30413"/>
    </cofactor>
</comment>
<keyword evidence="7" id="KW-0443">Lipid metabolism</keyword>
<keyword evidence="2" id="KW-0444">Lipid biosynthesis</keyword>
<evidence type="ECO:0000256" key="9">
    <source>
        <dbReference type="ARBA" id="ARBA00023239"/>
    </source>
</evidence>
<evidence type="ECO:0000256" key="6">
    <source>
        <dbReference type="ARBA" id="ARBA00023004"/>
    </source>
</evidence>
<evidence type="ECO:0000256" key="2">
    <source>
        <dbReference type="ARBA" id="ARBA00022516"/>
    </source>
</evidence>
<dbReference type="Gramene" id="EFJ28824">
    <property type="protein sequence ID" value="EFJ28824"/>
    <property type="gene ID" value="SELMODRAFT_92382"/>
</dbReference>
<reference evidence="11 12" key="1">
    <citation type="journal article" date="2011" name="Science">
        <title>The Selaginella genome identifies genetic changes associated with the evolution of vascular plants.</title>
        <authorList>
            <person name="Banks J.A."/>
            <person name="Nishiyama T."/>
            <person name="Hasebe M."/>
            <person name="Bowman J.L."/>
            <person name="Gribskov M."/>
            <person name="dePamphilis C."/>
            <person name="Albert V.A."/>
            <person name="Aono N."/>
            <person name="Aoyama T."/>
            <person name="Ambrose B.A."/>
            <person name="Ashton N.W."/>
            <person name="Axtell M.J."/>
            <person name="Barker E."/>
            <person name="Barker M.S."/>
            <person name="Bennetzen J.L."/>
            <person name="Bonawitz N.D."/>
            <person name="Chapple C."/>
            <person name="Cheng C."/>
            <person name="Correa L.G."/>
            <person name="Dacre M."/>
            <person name="DeBarry J."/>
            <person name="Dreyer I."/>
            <person name="Elias M."/>
            <person name="Engstrom E.M."/>
            <person name="Estelle M."/>
            <person name="Feng L."/>
            <person name="Finet C."/>
            <person name="Floyd S.K."/>
            <person name="Frommer W.B."/>
            <person name="Fujita T."/>
            <person name="Gramzow L."/>
            <person name="Gutensohn M."/>
            <person name="Harholt J."/>
            <person name="Hattori M."/>
            <person name="Heyl A."/>
            <person name="Hirai T."/>
            <person name="Hiwatashi Y."/>
            <person name="Ishikawa M."/>
            <person name="Iwata M."/>
            <person name="Karol K.G."/>
            <person name="Koehler B."/>
            <person name="Kolukisaoglu U."/>
            <person name="Kubo M."/>
            <person name="Kurata T."/>
            <person name="Lalonde S."/>
            <person name="Li K."/>
            <person name="Li Y."/>
            <person name="Litt A."/>
            <person name="Lyons E."/>
            <person name="Manning G."/>
            <person name="Maruyama T."/>
            <person name="Michael T.P."/>
            <person name="Mikami K."/>
            <person name="Miyazaki S."/>
            <person name="Morinaga S."/>
            <person name="Murata T."/>
            <person name="Mueller-Roeber B."/>
            <person name="Nelson D.R."/>
            <person name="Obara M."/>
            <person name="Oguri Y."/>
            <person name="Olmstead R.G."/>
            <person name="Onodera N."/>
            <person name="Petersen B.L."/>
            <person name="Pils B."/>
            <person name="Prigge M."/>
            <person name="Rensing S.A."/>
            <person name="Riano-Pachon D.M."/>
            <person name="Roberts A.W."/>
            <person name="Sato Y."/>
            <person name="Scheller H.V."/>
            <person name="Schulz B."/>
            <person name="Schulz C."/>
            <person name="Shakirov E.V."/>
            <person name="Shibagaki N."/>
            <person name="Shinohara N."/>
            <person name="Shippen D.E."/>
            <person name="Soerensen I."/>
            <person name="Sotooka R."/>
            <person name="Sugimoto N."/>
            <person name="Sugita M."/>
            <person name="Sumikawa N."/>
            <person name="Tanurdzic M."/>
            <person name="Theissen G."/>
            <person name="Ulvskov P."/>
            <person name="Wakazuki S."/>
            <person name="Weng J.K."/>
            <person name="Willats W.W."/>
            <person name="Wipf D."/>
            <person name="Wolf P.G."/>
            <person name="Yang L."/>
            <person name="Zimmer A.D."/>
            <person name="Zhu Q."/>
            <person name="Mitros T."/>
            <person name="Hellsten U."/>
            <person name="Loque D."/>
            <person name="Otillar R."/>
            <person name="Salamov A."/>
            <person name="Schmutz J."/>
            <person name="Shapiro H."/>
            <person name="Lindquist E."/>
            <person name="Lucas S."/>
            <person name="Rokhsar D."/>
            <person name="Grigoriev I.V."/>
        </authorList>
    </citation>
    <scope>NUCLEOTIDE SEQUENCE [LARGE SCALE GENOMIC DNA]</scope>
</reference>
<dbReference type="AlphaFoldDB" id="D8RF82"/>
<evidence type="ECO:0000256" key="8">
    <source>
        <dbReference type="ARBA" id="ARBA00023160"/>
    </source>
</evidence>
<dbReference type="OrthoDB" id="2789670at2759"/>
<organism evidence="12">
    <name type="scientific">Selaginella moellendorffii</name>
    <name type="common">Spikemoss</name>
    <dbReference type="NCBI Taxonomy" id="88036"/>
    <lineage>
        <taxon>Eukaryota</taxon>
        <taxon>Viridiplantae</taxon>
        <taxon>Streptophyta</taxon>
        <taxon>Embryophyta</taxon>
        <taxon>Tracheophyta</taxon>
        <taxon>Lycopodiopsida</taxon>
        <taxon>Selaginellales</taxon>
        <taxon>Selaginellaceae</taxon>
        <taxon>Selaginella</taxon>
    </lineage>
</organism>
<dbReference type="KEGG" id="smo:SELMODRAFT_92382"/>
<dbReference type="GO" id="GO:0031408">
    <property type="term" value="P:oxylipin biosynthetic process"/>
    <property type="evidence" value="ECO:0007669"/>
    <property type="project" value="UniProtKB-KW"/>
</dbReference>
<dbReference type="STRING" id="88036.D8RF82"/>
<dbReference type="PANTHER" id="PTHR24286">
    <property type="entry name" value="CYTOCHROME P450 26"/>
    <property type="match status" value="1"/>
</dbReference>
<keyword evidence="10" id="KW-0349">Heme</keyword>
<dbReference type="EMBL" id="GL377578">
    <property type="protein sequence ID" value="EFJ28824.1"/>
    <property type="molecule type" value="Genomic_DNA"/>
</dbReference>
<dbReference type="GO" id="GO:0005506">
    <property type="term" value="F:iron ion binding"/>
    <property type="evidence" value="ECO:0007669"/>
    <property type="project" value="InterPro"/>
</dbReference>
<dbReference type="PANTHER" id="PTHR24286:SF255">
    <property type="entry name" value="ALLENE OXIDE SYNTHASE, CHLOROPLASTIC"/>
    <property type="match status" value="1"/>
</dbReference>
<keyword evidence="5" id="KW-0276">Fatty acid metabolism</keyword>
<evidence type="ECO:0000256" key="7">
    <source>
        <dbReference type="ARBA" id="ARBA00023098"/>
    </source>
</evidence>
<dbReference type="GO" id="GO:0020037">
    <property type="term" value="F:heme binding"/>
    <property type="evidence" value="ECO:0007669"/>
    <property type="project" value="InterPro"/>
</dbReference>
<gene>
    <name evidence="11" type="primary">CYP74L1</name>
    <name evidence="11" type="ORF">SELMODRAFT_92382</name>
</gene>
<evidence type="ECO:0000256" key="10">
    <source>
        <dbReference type="PIRSR" id="PIRSR602403-1"/>
    </source>
</evidence>
<evidence type="ECO:0000256" key="5">
    <source>
        <dbReference type="ARBA" id="ARBA00022832"/>
    </source>
</evidence>
<dbReference type="GeneID" id="9645914"/>
<dbReference type="PRINTS" id="PR00465">
    <property type="entry name" value="EP450IV"/>
</dbReference>
<name>D8RF82_SELML</name>
<keyword evidence="12" id="KW-1185">Reference proteome</keyword>
<dbReference type="Gene3D" id="1.10.630.10">
    <property type="entry name" value="Cytochrome P450"/>
    <property type="match status" value="1"/>
</dbReference>
<accession>D8RF82</accession>
<dbReference type="eggNOG" id="ENOG502QQNS">
    <property type="taxonomic scope" value="Eukaryota"/>
</dbReference>
<keyword evidence="3 10" id="KW-0479">Metal-binding</keyword>
<evidence type="ECO:0000256" key="4">
    <source>
        <dbReference type="ARBA" id="ARBA00022767"/>
    </source>
</evidence>
<keyword evidence="9" id="KW-0456">Lyase</keyword>
<dbReference type="GO" id="GO:0004497">
    <property type="term" value="F:monooxygenase activity"/>
    <property type="evidence" value="ECO:0000318"/>
    <property type="project" value="GO_Central"/>
</dbReference>
<dbReference type="GO" id="GO:0016829">
    <property type="term" value="F:lyase activity"/>
    <property type="evidence" value="ECO:0007669"/>
    <property type="project" value="UniProtKB-KW"/>
</dbReference>
<keyword evidence="4" id="KW-0925">Oxylipin biosynthesis</keyword>
<dbReference type="InterPro" id="IPR002403">
    <property type="entry name" value="Cyt_P450_E_grp-IV"/>
</dbReference>
<dbReference type="GO" id="GO:0006633">
    <property type="term" value="P:fatty acid biosynthetic process"/>
    <property type="evidence" value="ECO:0007669"/>
    <property type="project" value="UniProtKB-KW"/>
</dbReference>
<dbReference type="InterPro" id="IPR001128">
    <property type="entry name" value="Cyt_P450"/>
</dbReference>
<comment type="similarity">
    <text evidence="1">Belongs to the cytochrome P450 family.</text>
</comment>
<dbReference type="InParanoid" id="D8RF82"/>
<dbReference type="HOGENOM" id="CLU_045757_0_0_1"/>
<keyword evidence="6 10" id="KW-0408">Iron</keyword>
<evidence type="ECO:0000313" key="11">
    <source>
        <dbReference type="EMBL" id="EFJ28824.1"/>
    </source>
</evidence>
<evidence type="ECO:0000313" key="12">
    <source>
        <dbReference type="Proteomes" id="UP000001514"/>
    </source>
</evidence>
<dbReference type="Proteomes" id="UP000001514">
    <property type="component" value="Unassembled WGS sequence"/>
</dbReference>
<feature type="binding site" description="axial binding residue" evidence="10">
    <location>
        <position position="423"/>
    </location>
    <ligand>
        <name>heme</name>
        <dbReference type="ChEBI" id="CHEBI:30413"/>
    </ligand>
    <ligandPart>
        <name>Fe</name>
        <dbReference type="ChEBI" id="CHEBI:18248"/>
    </ligandPart>
</feature>
<dbReference type="Pfam" id="PF00067">
    <property type="entry name" value="p450"/>
    <property type="match status" value="1"/>
</dbReference>
<sequence>MEVPGSYGVPWLSAIKDKLDFHYIQGEVEFFKSRVKKYKSTVLKVNFIPTPPGFPNPAGIALLDQRSFPVLFDNSKVEKRDVFVGSYKPSDAFTGGVRTLAYLDTEEEKHARLKEFVFQILKSTGPRFLSEFEAEMASALAGVEAEMESGTKNSIAVSSKLLDLAFNFMVKAVTGGADPSSQFGSYGPLLMQLWIGVQFAPISPRTQLPAVIEELLLRSFPLPPLIVRWPYDRIAGFLSDNATALIDMGEKQFGLDREEALHNLVFVVGVNGFLGFSRMLPSLLFYVASQSEAFQQRLGGEIRGAMGDDGSARKFMAAVERMPLLKSTVLEVMRIAPPVLYQYGRARREFVVESGDGREFLIRKGELLGGSQALVCRDPTVFDSPDEFVPDRFLGAQGRELERCVFWSNGRNTDSTSSANKQCGAKDFVETIGRLFVAQLYLRYESIELGPDSKPDSPVIKSLRKISVATRTGNKVSA</sequence>
<evidence type="ECO:0000256" key="1">
    <source>
        <dbReference type="ARBA" id="ARBA00010617"/>
    </source>
</evidence>
<dbReference type="SUPFAM" id="SSF48264">
    <property type="entry name" value="Cytochrome P450"/>
    <property type="match status" value="1"/>
</dbReference>
<keyword evidence="8" id="KW-0275">Fatty acid biosynthesis</keyword>
<dbReference type="GO" id="GO:0016705">
    <property type="term" value="F:oxidoreductase activity, acting on paired donors, with incorporation or reduction of molecular oxygen"/>
    <property type="evidence" value="ECO:0007669"/>
    <property type="project" value="InterPro"/>
</dbReference>